<feature type="region of interest" description="Disordered" evidence="1">
    <location>
        <begin position="17"/>
        <end position="74"/>
    </location>
</feature>
<evidence type="ECO:0000256" key="1">
    <source>
        <dbReference type="SAM" id="MobiDB-lite"/>
    </source>
</evidence>
<feature type="signal peptide" evidence="2">
    <location>
        <begin position="1"/>
        <end position="20"/>
    </location>
</feature>
<name>A0A5B7CQR4_PORTR</name>
<sequence length="74" mass="8139">MRSVLLECSVTLSFTSTTQAEPINKSWQGTGSPASWGSPPKLQSGSWPAPSLGLTMCEGRPQEERKEKEEREDD</sequence>
<organism evidence="3 4">
    <name type="scientific">Portunus trituberculatus</name>
    <name type="common">Swimming crab</name>
    <name type="synonym">Neptunus trituberculatus</name>
    <dbReference type="NCBI Taxonomy" id="210409"/>
    <lineage>
        <taxon>Eukaryota</taxon>
        <taxon>Metazoa</taxon>
        <taxon>Ecdysozoa</taxon>
        <taxon>Arthropoda</taxon>
        <taxon>Crustacea</taxon>
        <taxon>Multicrustacea</taxon>
        <taxon>Malacostraca</taxon>
        <taxon>Eumalacostraca</taxon>
        <taxon>Eucarida</taxon>
        <taxon>Decapoda</taxon>
        <taxon>Pleocyemata</taxon>
        <taxon>Brachyura</taxon>
        <taxon>Eubrachyura</taxon>
        <taxon>Portunoidea</taxon>
        <taxon>Portunidae</taxon>
        <taxon>Portuninae</taxon>
        <taxon>Portunus</taxon>
    </lineage>
</organism>
<gene>
    <name evidence="3" type="ORF">E2C01_004524</name>
</gene>
<keyword evidence="4" id="KW-1185">Reference proteome</keyword>
<evidence type="ECO:0000313" key="4">
    <source>
        <dbReference type="Proteomes" id="UP000324222"/>
    </source>
</evidence>
<feature type="chain" id="PRO_5022844682" evidence="2">
    <location>
        <begin position="21"/>
        <end position="74"/>
    </location>
</feature>
<evidence type="ECO:0000313" key="3">
    <source>
        <dbReference type="EMBL" id="MPC11849.1"/>
    </source>
</evidence>
<comment type="caution">
    <text evidence="3">The sequence shown here is derived from an EMBL/GenBank/DDBJ whole genome shotgun (WGS) entry which is preliminary data.</text>
</comment>
<dbReference type="Proteomes" id="UP000324222">
    <property type="component" value="Unassembled WGS sequence"/>
</dbReference>
<proteinExistence type="predicted"/>
<dbReference type="AlphaFoldDB" id="A0A5B7CQR4"/>
<accession>A0A5B7CQR4</accession>
<protein>
    <submittedName>
        <fullName evidence="3">Uncharacterized protein</fullName>
    </submittedName>
</protein>
<evidence type="ECO:0000256" key="2">
    <source>
        <dbReference type="SAM" id="SignalP"/>
    </source>
</evidence>
<dbReference type="EMBL" id="VSRR010000184">
    <property type="protein sequence ID" value="MPC11849.1"/>
    <property type="molecule type" value="Genomic_DNA"/>
</dbReference>
<keyword evidence="2" id="KW-0732">Signal</keyword>
<feature type="compositionally biased region" description="Basic and acidic residues" evidence="1">
    <location>
        <begin position="60"/>
        <end position="74"/>
    </location>
</feature>
<feature type="compositionally biased region" description="Polar residues" evidence="1">
    <location>
        <begin position="17"/>
        <end position="46"/>
    </location>
</feature>
<reference evidence="3 4" key="1">
    <citation type="submission" date="2019-05" db="EMBL/GenBank/DDBJ databases">
        <title>Another draft genome of Portunus trituberculatus and its Hox gene families provides insights of decapod evolution.</title>
        <authorList>
            <person name="Jeong J.-H."/>
            <person name="Song I."/>
            <person name="Kim S."/>
            <person name="Choi T."/>
            <person name="Kim D."/>
            <person name="Ryu S."/>
            <person name="Kim W."/>
        </authorList>
    </citation>
    <scope>NUCLEOTIDE SEQUENCE [LARGE SCALE GENOMIC DNA]</scope>
    <source>
        <tissue evidence="3">Muscle</tissue>
    </source>
</reference>